<dbReference type="InterPro" id="IPR012910">
    <property type="entry name" value="Plug_dom"/>
</dbReference>
<dbReference type="KEGG" id="sari:H5J25_15655"/>
<keyword evidence="8 12" id="KW-0798">TonB box</keyword>
<feature type="domain" description="TonB-dependent receptor-like beta-barrel" evidence="14">
    <location>
        <begin position="296"/>
        <end position="728"/>
    </location>
</feature>
<keyword evidence="16" id="KW-0675">Receptor</keyword>
<dbReference type="Proteomes" id="UP000595894">
    <property type="component" value="Chromosome"/>
</dbReference>
<dbReference type="InterPro" id="IPR039426">
    <property type="entry name" value="TonB-dep_rcpt-like"/>
</dbReference>
<feature type="domain" description="TonB-dependent receptor plug" evidence="15">
    <location>
        <begin position="55"/>
        <end position="159"/>
    </location>
</feature>
<dbReference type="PANTHER" id="PTHR32552">
    <property type="entry name" value="FERRICHROME IRON RECEPTOR-RELATED"/>
    <property type="match status" value="1"/>
</dbReference>
<dbReference type="InterPro" id="IPR000531">
    <property type="entry name" value="Beta-barrel_TonB"/>
</dbReference>
<evidence type="ECO:0000256" key="12">
    <source>
        <dbReference type="RuleBase" id="RU003357"/>
    </source>
</evidence>
<name>A0A974S5U2_9SPHN</name>
<comment type="similarity">
    <text evidence="11 12">Belongs to the TonB-dependent receptor family.</text>
</comment>
<evidence type="ECO:0000256" key="4">
    <source>
        <dbReference type="ARBA" id="ARBA00022496"/>
    </source>
</evidence>
<keyword evidence="6" id="KW-0408">Iron</keyword>
<evidence type="ECO:0000256" key="6">
    <source>
        <dbReference type="ARBA" id="ARBA00023004"/>
    </source>
</evidence>
<keyword evidence="10 11" id="KW-0998">Cell outer membrane</keyword>
<evidence type="ECO:0000256" key="11">
    <source>
        <dbReference type="PROSITE-ProRule" id="PRU01360"/>
    </source>
</evidence>
<evidence type="ECO:0000256" key="2">
    <source>
        <dbReference type="ARBA" id="ARBA00022448"/>
    </source>
</evidence>
<evidence type="ECO:0000256" key="1">
    <source>
        <dbReference type="ARBA" id="ARBA00004571"/>
    </source>
</evidence>
<evidence type="ECO:0000313" key="17">
    <source>
        <dbReference type="Proteomes" id="UP000595894"/>
    </source>
</evidence>
<dbReference type="SUPFAM" id="SSF56935">
    <property type="entry name" value="Porins"/>
    <property type="match status" value="1"/>
</dbReference>
<dbReference type="Pfam" id="PF07715">
    <property type="entry name" value="Plug"/>
    <property type="match status" value="1"/>
</dbReference>
<proteinExistence type="inferred from homology"/>
<dbReference type="InterPro" id="IPR036942">
    <property type="entry name" value="Beta-barrel_TonB_sf"/>
</dbReference>
<evidence type="ECO:0000256" key="7">
    <source>
        <dbReference type="ARBA" id="ARBA00023065"/>
    </source>
</evidence>
<keyword evidence="13" id="KW-0732">Signal</keyword>
<dbReference type="GO" id="GO:0006826">
    <property type="term" value="P:iron ion transport"/>
    <property type="evidence" value="ECO:0007669"/>
    <property type="project" value="UniProtKB-KW"/>
</dbReference>
<dbReference type="AlphaFoldDB" id="A0A974S5U2"/>
<gene>
    <name evidence="16" type="ORF">H5J25_15655</name>
</gene>
<organism evidence="16 17">
    <name type="scientific">Sphingomonas aliaeris</name>
    <dbReference type="NCBI Taxonomy" id="2759526"/>
    <lineage>
        <taxon>Bacteria</taxon>
        <taxon>Pseudomonadati</taxon>
        <taxon>Pseudomonadota</taxon>
        <taxon>Alphaproteobacteria</taxon>
        <taxon>Sphingomonadales</taxon>
        <taxon>Sphingomonadaceae</taxon>
        <taxon>Sphingomonas</taxon>
    </lineage>
</organism>
<evidence type="ECO:0000256" key="13">
    <source>
        <dbReference type="SAM" id="SignalP"/>
    </source>
</evidence>
<keyword evidence="4" id="KW-0410">Iron transport</keyword>
<keyword evidence="9 11" id="KW-0472">Membrane</keyword>
<sequence length="772" mass="81536">MKVFQTLTTLAASTALTAIAAPAIGQTAQVTSSVAGEPDETSDIIVTANKREERLQDVPISVTVLSGDQLVKQNITQVTDLTRSTPALNTAGPFGALSIRGVGSLSFARSAEGSVGIVVDGVALANTSSNPPQLFDVARVEVLEGPQGTLFGRNSSAGVVNIVTNAPNFTTLSLSAHADIATRNQYIAQAVVNVPIAANAGLRVSGAYSQSPQNQYNRFDDSYLRTRGRSGRARFLWEPTPDIAINLIGDYSKFTVKGGVPWTVYTSTPGSLLSRRLASCGVTVGLENQQGCTDGGNDTATEVYGFSGQVDATIGGLTLTSISAYRSYQSFAYRTDVDSVPVNRLNTNSSPTNVRNFSQEFRLTSPKGGLIDYVGGLYYFDSKLDGVNTQNGNILADLPLIGACPFGASAFLASLCARPAGQIQTTSSITTSYAAFANATINLSPALRVLLGARYGHEDVAARTTAVLVPGALTGILGIAPINGTIEDTYFSYRVGAQFDMTRDVMLYGTYTKGYKGPSVNDQTGGGAIPLLVQPEIPHASEIGVKADLFDRRLTASIAGYYNRVDNFQAQFFNPSVSAFIFGNAPKLVTKGVSVSLLGRPMRGLTLNAGVLYNDAKYGNGYLVACSQGQTAAQGCTTVGTGRVDDAGGNRLIGAPKWKVTGFGEYATTLSGAVQGFVQADMAYTSRINFEAAYSPLATNRAAAIFGARIGLRTDDNRYGIAVFGRNLFDTYRPVVRFATPTAQQQLDPQSFAQISGPESRRTIGVSLDAKF</sequence>
<dbReference type="EMBL" id="CP061035">
    <property type="protein sequence ID" value="QQV79108.1"/>
    <property type="molecule type" value="Genomic_DNA"/>
</dbReference>
<feature type="chain" id="PRO_5037838140" evidence="13">
    <location>
        <begin position="21"/>
        <end position="772"/>
    </location>
</feature>
<keyword evidence="5 11" id="KW-0812">Transmembrane</keyword>
<evidence type="ECO:0000259" key="15">
    <source>
        <dbReference type="Pfam" id="PF07715"/>
    </source>
</evidence>
<protein>
    <submittedName>
        <fullName evidence="16">TonB-dependent receptor</fullName>
    </submittedName>
</protein>
<evidence type="ECO:0000313" key="16">
    <source>
        <dbReference type="EMBL" id="QQV79108.1"/>
    </source>
</evidence>
<reference evidence="17" key="1">
    <citation type="submission" date="2020-09" db="EMBL/GenBank/DDBJ databases">
        <title>Sphingomonas sp., a new species isolated from pork steak.</title>
        <authorList>
            <person name="Heidler von Heilborn D."/>
        </authorList>
    </citation>
    <scope>NUCLEOTIDE SEQUENCE [LARGE SCALE GENOMIC DNA]</scope>
</reference>
<dbReference type="Pfam" id="PF00593">
    <property type="entry name" value="TonB_dep_Rec_b-barrel"/>
    <property type="match status" value="1"/>
</dbReference>
<accession>A0A974S5U2</accession>
<keyword evidence="2 11" id="KW-0813">Transport</keyword>
<evidence type="ECO:0000256" key="3">
    <source>
        <dbReference type="ARBA" id="ARBA00022452"/>
    </source>
</evidence>
<dbReference type="Gene3D" id="2.40.170.20">
    <property type="entry name" value="TonB-dependent receptor, beta-barrel domain"/>
    <property type="match status" value="1"/>
</dbReference>
<dbReference type="GO" id="GO:0009279">
    <property type="term" value="C:cell outer membrane"/>
    <property type="evidence" value="ECO:0007669"/>
    <property type="project" value="UniProtKB-SubCell"/>
</dbReference>
<evidence type="ECO:0000256" key="5">
    <source>
        <dbReference type="ARBA" id="ARBA00022692"/>
    </source>
</evidence>
<dbReference type="PROSITE" id="PS52016">
    <property type="entry name" value="TONB_DEPENDENT_REC_3"/>
    <property type="match status" value="1"/>
</dbReference>
<evidence type="ECO:0000256" key="8">
    <source>
        <dbReference type="ARBA" id="ARBA00023077"/>
    </source>
</evidence>
<feature type="signal peptide" evidence="13">
    <location>
        <begin position="1"/>
        <end position="20"/>
    </location>
</feature>
<evidence type="ECO:0000259" key="14">
    <source>
        <dbReference type="Pfam" id="PF00593"/>
    </source>
</evidence>
<keyword evidence="3 11" id="KW-1134">Transmembrane beta strand</keyword>
<evidence type="ECO:0000256" key="10">
    <source>
        <dbReference type="ARBA" id="ARBA00023237"/>
    </source>
</evidence>
<dbReference type="PANTHER" id="PTHR32552:SF81">
    <property type="entry name" value="TONB-DEPENDENT OUTER MEMBRANE RECEPTOR"/>
    <property type="match status" value="1"/>
</dbReference>
<evidence type="ECO:0000256" key="9">
    <source>
        <dbReference type="ARBA" id="ARBA00023136"/>
    </source>
</evidence>
<keyword evidence="7" id="KW-0406">Ion transport</keyword>
<comment type="subcellular location">
    <subcellularLocation>
        <location evidence="1 11">Cell outer membrane</location>
        <topology evidence="1 11">Multi-pass membrane protein</topology>
    </subcellularLocation>
</comment>
<keyword evidence="17" id="KW-1185">Reference proteome</keyword>